<evidence type="ECO:0000313" key="2">
    <source>
        <dbReference type="Proteomes" id="UP000507470"/>
    </source>
</evidence>
<dbReference type="OrthoDB" id="6151876at2759"/>
<organism evidence="1 2">
    <name type="scientific">Mytilus coruscus</name>
    <name type="common">Sea mussel</name>
    <dbReference type="NCBI Taxonomy" id="42192"/>
    <lineage>
        <taxon>Eukaryota</taxon>
        <taxon>Metazoa</taxon>
        <taxon>Spiralia</taxon>
        <taxon>Lophotrochozoa</taxon>
        <taxon>Mollusca</taxon>
        <taxon>Bivalvia</taxon>
        <taxon>Autobranchia</taxon>
        <taxon>Pteriomorphia</taxon>
        <taxon>Mytilida</taxon>
        <taxon>Mytiloidea</taxon>
        <taxon>Mytilidae</taxon>
        <taxon>Mytilinae</taxon>
        <taxon>Mytilus</taxon>
    </lineage>
</organism>
<evidence type="ECO:0000313" key="1">
    <source>
        <dbReference type="EMBL" id="CAC5364322.1"/>
    </source>
</evidence>
<sequence>MCKYVVGTENHIKTIRLMNTFTDNLSSNNIKVTITSGSFGEGLQMPGSDLDIMLVDTTVDVHDEITSIVFDPTRTNFSLMTEDIKAGFAMLRFISSPNPVMRKICEKFKGRAVHYSLAYKTKKFTCMHAYFMSLVCNTHCQSEYVSSTISNKKQYKQYNTCQSYLHININHDTVSGWMMLASFFYKENQYQRCLNIIVYALSKCTHHNLFLGSTVSAMQRLEKYGVVRSFKFVLEDHVIFKSSAFIPIELLIEGNFFAMPPTIYAHFLSFLCHYHLNNTHECRNSLRDLKLTIAEYHFTGKIRSSKSASYYCLGTALQLLGDCVSAKEAFTNTVKLMPHPFFLKTMKRLPPIAPS</sequence>
<reference evidence="1 2" key="1">
    <citation type="submission" date="2020-06" db="EMBL/GenBank/DDBJ databases">
        <authorList>
            <person name="Li R."/>
            <person name="Bekaert M."/>
        </authorList>
    </citation>
    <scope>NUCLEOTIDE SEQUENCE [LARGE SCALE GENOMIC DNA]</scope>
    <source>
        <strain evidence="2">wild</strain>
    </source>
</reference>
<dbReference type="Proteomes" id="UP000507470">
    <property type="component" value="Unassembled WGS sequence"/>
</dbReference>
<accession>A0A6J8ABY7</accession>
<name>A0A6J8ABY7_MYTCO</name>
<keyword evidence="2" id="KW-1185">Reference proteome</keyword>
<dbReference type="SUPFAM" id="SSF48452">
    <property type="entry name" value="TPR-like"/>
    <property type="match status" value="1"/>
</dbReference>
<gene>
    <name evidence="1" type="ORF">MCOR_5413</name>
</gene>
<dbReference type="InterPro" id="IPR011990">
    <property type="entry name" value="TPR-like_helical_dom_sf"/>
</dbReference>
<proteinExistence type="predicted"/>
<protein>
    <submittedName>
        <fullName evidence="1">Uncharacterized protein</fullName>
    </submittedName>
</protein>
<dbReference type="EMBL" id="CACVKT020000966">
    <property type="protein sequence ID" value="CAC5364322.1"/>
    <property type="molecule type" value="Genomic_DNA"/>
</dbReference>
<dbReference type="AlphaFoldDB" id="A0A6J8ABY7"/>